<proteinExistence type="predicted"/>
<protein>
    <submittedName>
        <fullName evidence="1">Uncharacterized protein</fullName>
    </submittedName>
</protein>
<name>A0A8J7ISC5_9RHOB</name>
<sequence>MGQKYTPVHQTNQNLVRSNGKVALTAKGRAIADKREEATDGRIDRCLSVRNVFENGCATLIYDDHRHILESPYLHTALTSYTKSYRALQKHLDDPEVAEIFELCQQHPHQRKSPVMWCPIERHDRVMNLSDILMGRYLHTFAADELYLLTIIFDFSENLGDLENALDQANHDLNNVIKNFSGEKHGVVLVGSYEPDLRHPDQLYSVQKFHHMTHDLHGHIPDAGGWVLTGHFFVRVPHQEKFEAMLHDAFPVRQDWQRIRFDPIYKNKSVDESLMNILDYSQKSLLELFKVPSRGEGRQKYDKQLQRVQSAFMGPQCGDEIEGFDTDAAIVQWAKFLHRVGPKKMWVQIENSHAQKWFSKSELQLMQAHQHPGITNGRLNCEIHRGVGRNLKGKTPTVFGKRRRGLQPRRLRLDIDWLSETYAGERDNLEYGHNFNYWMFHPDKRYGVQRIIDRKTTTGRKKSGRLSVIARRRSGQPRGFARLLDHSPSCGANPNRCSANKRRE</sequence>
<dbReference type="RefSeq" id="WP_228847005.1">
    <property type="nucleotide sequence ID" value="NZ_JADCKQ010000001.1"/>
</dbReference>
<evidence type="ECO:0000313" key="1">
    <source>
        <dbReference type="EMBL" id="MBI1492034.1"/>
    </source>
</evidence>
<organism evidence="1 2">
    <name type="scientific">Halocynthiibacter styelae</name>
    <dbReference type="NCBI Taxonomy" id="2761955"/>
    <lineage>
        <taxon>Bacteria</taxon>
        <taxon>Pseudomonadati</taxon>
        <taxon>Pseudomonadota</taxon>
        <taxon>Alphaproteobacteria</taxon>
        <taxon>Rhodobacterales</taxon>
        <taxon>Paracoccaceae</taxon>
        <taxon>Halocynthiibacter</taxon>
    </lineage>
</organism>
<dbReference type="AlphaFoldDB" id="A0A8J7ISC5"/>
<dbReference type="Proteomes" id="UP000640583">
    <property type="component" value="Unassembled WGS sequence"/>
</dbReference>
<evidence type="ECO:0000313" key="2">
    <source>
        <dbReference type="Proteomes" id="UP000640583"/>
    </source>
</evidence>
<accession>A0A8J7ISC5</accession>
<dbReference type="EMBL" id="JADCKQ010000001">
    <property type="protein sequence ID" value="MBI1492034.1"/>
    <property type="molecule type" value="Genomic_DNA"/>
</dbReference>
<keyword evidence="2" id="KW-1185">Reference proteome</keyword>
<reference evidence="1" key="1">
    <citation type="submission" date="2020-10" db="EMBL/GenBank/DDBJ databases">
        <title>Paenihalocynthiibacter styelae gen. nov., sp. nov., isolated from stalked sea squirt Styela clava.</title>
        <authorList>
            <person name="Kim Y.-O."/>
            <person name="Yoon J.-H."/>
        </authorList>
    </citation>
    <scope>NUCLEOTIDE SEQUENCE</scope>
    <source>
        <strain evidence="1">MYP1-1</strain>
    </source>
</reference>
<gene>
    <name evidence="1" type="ORF">H1D41_00115</name>
</gene>
<comment type="caution">
    <text evidence="1">The sequence shown here is derived from an EMBL/GenBank/DDBJ whole genome shotgun (WGS) entry which is preliminary data.</text>
</comment>